<feature type="compositionally biased region" description="Basic and acidic residues" evidence="1">
    <location>
        <begin position="93"/>
        <end position="118"/>
    </location>
</feature>
<protein>
    <submittedName>
        <fullName evidence="2">Uncharacterized protein</fullName>
    </submittedName>
</protein>
<accession>A0AAD4HCV9</accession>
<gene>
    <name evidence="2" type="ORF">F5891DRAFT_1198558</name>
</gene>
<dbReference type="RefSeq" id="XP_041217488.1">
    <property type="nucleotide sequence ID" value="XM_041368648.1"/>
</dbReference>
<name>A0AAD4HCV9_9AGAM</name>
<evidence type="ECO:0000256" key="1">
    <source>
        <dbReference type="SAM" id="MobiDB-lite"/>
    </source>
</evidence>
<evidence type="ECO:0000313" key="3">
    <source>
        <dbReference type="Proteomes" id="UP001195769"/>
    </source>
</evidence>
<reference evidence="2" key="1">
    <citation type="journal article" date="2020" name="New Phytol.">
        <title>Comparative genomics reveals dynamic genome evolution in host specialist ectomycorrhizal fungi.</title>
        <authorList>
            <person name="Lofgren L.A."/>
            <person name="Nguyen N.H."/>
            <person name="Vilgalys R."/>
            <person name="Ruytinx J."/>
            <person name="Liao H.L."/>
            <person name="Branco S."/>
            <person name="Kuo A."/>
            <person name="LaButti K."/>
            <person name="Lipzen A."/>
            <person name="Andreopoulos W."/>
            <person name="Pangilinan J."/>
            <person name="Riley R."/>
            <person name="Hundley H."/>
            <person name="Na H."/>
            <person name="Barry K."/>
            <person name="Grigoriev I.V."/>
            <person name="Stajich J.E."/>
            <person name="Kennedy P.G."/>
        </authorList>
    </citation>
    <scope>NUCLEOTIDE SEQUENCE</scope>
    <source>
        <strain evidence="2">FC203</strain>
    </source>
</reference>
<comment type="caution">
    <text evidence="2">The sequence shown here is derived from an EMBL/GenBank/DDBJ whole genome shotgun (WGS) entry which is preliminary data.</text>
</comment>
<dbReference type="Proteomes" id="UP001195769">
    <property type="component" value="Unassembled WGS sequence"/>
</dbReference>
<feature type="compositionally biased region" description="Polar residues" evidence="1">
    <location>
        <begin position="65"/>
        <end position="88"/>
    </location>
</feature>
<keyword evidence="3" id="KW-1185">Reference proteome</keyword>
<evidence type="ECO:0000313" key="2">
    <source>
        <dbReference type="EMBL" id="KAG1889627.1"/>
    </source>
</evidence>
<dbReference type="GeneID" id="64662946"/>
<organism evidence="2 3">
    <name type="scientific">Suillus fuscotomentosus</name>
    <dbReference type="NCBI Taxonomy" id="1912939"/>
    <lineage>
        <taxon>Eukaryota</taxon>
        <taxon>Fungi</taxon>
        <taxon>Dikarya</taxon>
        <taxon>Basidiomycota</taxon>
        <taxon>Agaricomycotina</taxon>
        <taxon>Agaricomycetes</taxon>
        <taxon>Agaricomycetidae</taxon>
        <taxon>Boletales</taxon>
        <taxon>Suillineae</taxon>
        <taxon>Suillaceae</taxon>
        <taxon>Suillus</taxon>
    </lineage>
</organism>
<dbReference type="EMBL" id="JABBWK010000156">
    <property type="protein sequence ID" value="KAG1889627.1"/>
    <property type="molecule type" value="Genomic_DNA"/>
</dbReference>
<proteinExistence type="predicted"/>
<feature type="region of interest" description="Disordered" evidence="1">
    <location>
        <begin position="55"/>
        <end position="124"/>
    </location>
</feature>
<dbReference type="AlphaFoldDB" id="A0AAD4HCV9"/>
<sequence>MVGTVHTDSDDECRAHRPVRQTKPTTTLLQHSEKTALPSQTKAINAFRAAEAAKLPDTRHASNAGADQTTPSISLNSPPGDTAPSGSSLAALEKGKRTCVEEVLDDKSGGKEHEDVRTNPRPKQLRKLAAPVDDLVDNDGIPINVDVQPIANMAPTCEGKTADLDAFFGAMTCTKLVRCMDD</sequence>
<feature type="region of interest" description="Disordered" evidence="1">
    <location>
        <begin position="1"/>
        <end position="38"/>
    </location>
</feature>